<name>A0ABY5HHM5_9GAMM</name>
<evidence type="ECO:0000259" key="5">
    <source>
        <dbReference type="Pfam" id="PF00496"/>
    </source>
</evidence>
<dbReference type="Gene3D" id="3.10.105.10">
    <property type="entry name" value="Dipeptide-binding Protein, Domain 3"/>
    <property type="match status" value="1"/>
</dbReference>
<evidence type="ECO:0000256" key="3">
    <source>
        <dbReference type="ARBA" id="ARBA00022448"/>
    </source>
</evidence>
<protein>
    <submittedName>
        <fullName evidence="6">ABC transporter substrate-binding protein</fullName>
    </submittedName>
</protein>
<evidence type="ECO:0000256" key="1">
    <source>
        <dbReference type="ARBA" id="ARBA00004196"/>
    </source>
</evidence>
<dbReference type="RefSeq" id="WP_255853904.1">
    <property type="nucleotide sequence ID" value="NZ_CP073347.1"/>
</dbReference>
<comment type="subcellular location">
    <subcellularLocation>
        <location evidence="1">Cell envelope</location>
    </subcellularLocation>
</comment>
<dbReference type="Pfam" id="PF00496">
    <property type="entry name" value="SBP_bac_5"/>
    <property type="match status" value="1"/>
</dbReference>
<dbReference type="Gene3D" id="3.90.76.10">
    <property type="entry name" value="Dipeptide-binding Protein, Domain 1"/>
    <property type="match status" value="1"/>
</dbReference>
<dbReference type="InterPro" id="IPR000914">
    <property type="entry name" value="SBP_5_dom"/>
</dbReference>
<evidence type="ECO:0000313" key="7">
    <source>
        <dbReference type="Proteomes" id="UP001058461"/>
    </source>
</evidence>
<proteinExistence type="inferred from homology"/>
<dbReference type="Gene3D" id="3.40.190.10">
    <property type="entry name" value="Periplasmic binding protein-like II"/>
    <property type="match status" value="1"/>
</dbReference>
<gene>
    <name evidence="6" type="ORF">KDW95_21885</name>
</gene>
<organism evidence="6 7">
    <name type="scientific">Marinobacterium rhizophilum</name>
    <dbReference type="NCBI Taxonomy" id="420402"/>
    <lineage>
        <taxon>Bacteria</taxon>
        <taxon>Pseudomonadati</taxon>
        <taxon>Pseudomonadota</taxon>
        <taxon>Gammaproteobacteria</taxon>
        <taxon>Oceanospirillales</taxon>
        <taxon>Oceanospirillaceae</taxon>
        <taxon>Marinobacterium</taxon>
    </lineage>
</organism>
<feature type="domain" description="Solute-binding protein family 5" evidence="5">
    <location>
        <begin position="8"/>
        <end position="286"/>
    </location>
</feature>
<dbReference type="InterPro" id="IPR039424">
    <property type="entry name" value="SBP_5"/>
</dbReference>
<keyword evidence="7" id="KW-1185">Reference proteome</keyword>
<reference evidence="6" key="1">
    <citation type="submission" date="2021-04" db="EMBL/GenBank/DDBJ databases">
        <title>Oceanospirillales bacteria with DddD are important DMSP degraders in coastal seawater.</title>
        <authorList>
            <person name="Liu J."/>
        </authorList>
    </citation>
    <scope>NUCLEOTIDE SEQUENCE</scope>
    <source>
        <strain evidence="6">D13-1</strain>
    </source>
</reference>
<sequence length="372" mass="41699">MLNSCGETEGVDDFTVRLHLNQPDISLPESLADYPALMVHRSFQGDWIKSPIGTGAFTLEKYEVGVVEVLKRRAAGEYWGGDALLDQITYVDLGDDISAELAAFASGQIDYTHVTPPDQVAVMQTLPHLDILEVVTASAGVARMHITKKPYDDIRVRRAITLAMDTETVLKVGYQGRGTIAENHHVCPIHPAYAELPKQQRDVAKAKQLLEKAGYPDGLDIQIDVPANPSWESNVCLAIADTLREANIRLKVNIMPGSTYWDVWQTTPFGHTGWNHRPLDTQILNLAYRSGAPWNETGYANPEFDKLLDKASATLDVEKRRGLMRQLQTMLQDDAIMLQPFWRSNFSALNKRVRGLQMHPSFEHHFNSVWIA</sequence>
<accession>A0ABY5HHM5</accession>
<dbReference type="Proteomes" id="UP001058461">
    <property type="component" value="Chromosome"/>
</dbReference>
<dbReference type="PANTHER" id="PTHR30290">
    <property type="entry name" value="PERIPLASMIC BINDING COMPONENT OF ABC TRANSPORTER"/>
    <property type="match status" value="1"/>
</dbReference>
<comment type="similarity">
    <text evidence="2">Belongs to the bacterial solute-binding protein 5 family.</text>
</comment>
<evidence type="ECO:0000256" key="4">
    <source>
        <dbReference type="ARBA" id="ARBA00022729"/>
    </source>
</evidence>
<evidence type="ECO:0000313" key="6">
    <source>
        <dbReference type="EMBL" id="UTW11862.1"/>
    </source>
</evidence>
<evidence type="ECO:0000256" key="2">
    <source>
        <dbReference type="ARBA" id="ARBA00005695"/>
    </source>
</evidence>
<dbReference type="CDD" id="cd08503">
    <property type="entry name" value="PBP2_NikA_DppA_OppA_like_17"/>
    <property type="match status" value="1"/>
</dbReference>
<dbReference type="EMBL" id="CP073347">
    <property type="protein sequence ID" value="UTW11862.1"/>
    <property type="molecule type" value="Genomic_DNA"/>
</dbReference>
<keyword evidence="3" id="KW-0813">Transport</keyword>
<dbReference type="PANTHER" id="PTHR30290:SF10">
    <property type="entry name" value="PERIPLASMIC OLIGOPEPTIDE-BINDING PROTEIN-RELATED"/>
    <property type="match status" value="1"/>
</dbReference>
<dbReference type="SUPFAM" id="SSF53850">
    <property type="entry name" value="Periplasmic binding protein-like II"/>
    <property type="match status" value="1"/>
</dbReference>
<keyword evidence="4" id="KW-0732">Signal</keyword>